<sequence>MKKAFVVDFDGTITKEDVGFSIVRTLAEKGWKEIGQLWLDKKIGTAECGQKQWNLIKHDDEYIRNFARNFQISSGFEEFLEAVHKEGYKVVVASDGYDVYINEILDKKEFEDLDIYCNKAVYNNGWKLSFLNKDRECNLCGNCKKSLVEELKNDDYEVYYIGDGYSDRCACIHADAVFAKSLLKEYCEEQKIPHYKFDTFFDILRYI</sequence>
<protein>
    <submittedName>
        <fullName evidence="3">MtnX-like HAD-IB family phosphatase</fullName>
        <ecNumber evidence="3">3.1.3.-</ecNumber>
    </submittedName>
</protein>
<comment type="similarity">
    <text evidence="1">Belongs to the HAD-like hydrolase superfamily. SerB family.</text>
</comment>
<evidence type="ECO:0000256" key="1">
    <source>
        <dbReference type="ARBA" id="ARBA00009184"/>
    </source>
</evidence>
<dbReference type="InterPro" id="IPR036412">
    <property type="entry name" value="HAD-like_sf"/>
</dbReference>
<dbReference type="InterPro" id="IPR050582">
    <property type="entry name" value="HAD-like_SerB"/>
</dbReference>
<dbReference type="PANTHER" id="PTHR43344:SF21">
    <property type="entry name" value="POLYOL PHOSPHATE PHOSPHATASE PYP1"/>
    <property type="match status" value="1"/>
</dbReference>
<comment type="caution">
    <text evidence="3">The sequence shown here is derived from an EMBL/GenBank/DDBJ whole genome shotgun (WGS) entry which is preliminary data.</text>
</comment>
<dbReference type="Proteomes" id="UP001281656">
    <property type="component" value="Unassembled WGS sequence"/>
</dbReference>
<gene>
    <name evidence="3" type="ORF">P8V03_05375</name>
</gene>
<proteinExistence type="inferred from homology"/>
<evidence type="ECO:0000313" key="3">
    <source>
        <dbReference type="EMBL" id="MDW8800584.1"/>
    </source>
</evidence>
<dbReference type="Gene3D" id="3.90.1470.20">
    <property type="match status" value="1"/>
</dbReference>
<dbReference type="EMBL" id="JARUJP010000004">
    <property type="protein sequence ID" value="MDW8800584.1"/>
    <property type="molecule type" value="Genomic_DNA"/>
</dbReference>
<reference evidence="3 4" key="1">
    <citation type="submission" date="2023-04" db="EMBL/GenBank/DDBJ databases">
        <title>Clostridium tannerae sp. nov., isolated from the fecal material of an alpaca.</title>
        <authorList>
            <person name="Miller S."/>
            <person name="Hendry M."/>
            <person name="King J."/>
            <person name="Sankaranarayanan K."/>
            <person name="Lawson P.A."/>
        </authorList>
    </citation>
    <scope>NUCLEOTIDE SEQUENCE [LARGE SCALE GENOMIC DNA]</scope>
    <source>
        <strain evidence="3 4">A1-XYC3</strain>
    </source>
</reference>
<evidence type="ECO:0000313" key="4">
    <source>
        <dbReference type="Proteomes" id="UP001281656"/>
    </source>
</evidence>
<keyword evidence="2 3" id="KW-0378">Hydrolase</keyword>
<name>A0ABU4JR19_9CLOT</name>
<dbReference type="NCBIfam" id="TIGR01488">
    <property type="entry name" value="HAD-SF-IB"/>
    <property type="match status" value="1"/>
</dbReference>
<dbReference type="EC" id="3.1.3.-" evidence="3"/>
<dbReference type="Pfam" id="PF12710">
    <property type="entry name" value="HAD"/>
    <property type="match status" value="1"/>
</dbReference>
<evidence type="ECO:0000256" key="2">
    <source>
        <dbReference type="ARBA" id="ARBA00022801"/>
    </source>
</evidence>
<dbReference type="GO" id="GO:0016787">
    <property type="term" value="F:hydrolase activity"/>
    <property type="evidence" value="ECO:0007669"/>
    <property type="project" value="UniProtKB-KW"/>
</dbReference>
<accession>A0ABU4JR19</accession>
<dbReference type="InterPro" id="IPR006384">
    <property type="entry name" value="HAD_hydro_PyrdxlP_Pase-like"/>
</dbReference>
<dbReference type="Gene3D" id="3.40.50.1000">
    <property type="entry name" value="HAD superfamily/HAD-like"/>
    <property type="match status" value="1"/>
</dbReference>
<keyword evidence="4" id="KW-1185">Reference proteome</keyword>
<dbReference type="NCBIfam" id="TIGR01489">
    <property type="entry name" value="DKMTPPase-SF"/>
    <property type="match status" value="1"/>
</dbReference>
<dbReference type="RefSeq" id="WP_318797080.1">
    <property type="nucleotide sequence ID" value="NZ_JARUJP010000004.1"/>
</dbReference>
<dbReference type="PANTHER" id="PTHR43344">
    <property type="entry name" value="PHOSPHOSERINE PHOSPHATASE"/>
    <property type="match status" value="1"/>
</dbReference>
<dbReference type="InterPro" id="IPR023214">
    <property type="entry name" value="HAD_sf"/>
</dbReference>
<organism evidence="3 4">
    <name type="scientific">Clostridium tanneri</name>
    <dbReference type="NCBI Taxonomy" id="3037988"/>
    <lineage>
        <taxon>Bacteria</taxon>
        <taxon>Bacillati</taxon>
        <taxon>Bacillota</taxon>
        <taxon>Clostridia</taxon>
        <taxon>Eubacteriales</taxon>
        <taxon>Clostridiaceae</taxon>
        <taxon>Clostridium</taxon>
    </lineage>
</organism>
<dbReference type="SUPFAM" id="SSF56784">
    <property type="entry name" value="HAD-like"/>
    <property type="match status" value="1"/>
</dbReference>